<name>A0A485KK32_9STRA</name>
<dbReference type="Proteomes" id="UP000332933">
    <property type="component" value="Unassembled WGS sequence"/>
</dbReference>
<dbReference type="EMBL" id="CAADRA010005122">
    <property type="protein sequence ID" value="VFT85252.1"/>
    <property type="molecule type" value="Genomic_DNA"/>
</dbReference>
<dbReference type="OrthoDB" id="196657at2759"/>
<dbReference type="AlphaFoldDB" id="A0A485KK32"/>
<evidence type="ECO:0000313" key="3">
    <source>
        <dbReference type="Proteomes" id="UP000332933"/>
    </source>
</evidence>
<dbReference type="EMBL" id="VJMH01005101">
    <property type="protein sequence ID" value="KAF0701143.1"/>
    <property type="molecule type" value="Genomic_DNA"/>
</dbReference>
<sequence length="137" mass="15405">MSVIPPEASKVLGKLGVSEETLRLEKGMKKLGVCDNDLETYKELQKHSAVIDLSKEELSKEERAMGYCKKQMDRVKAVKNLGTTEEEIIEDHAHRVSQLGHQVSHISVSPRKRRSSIMVMLPAKWSQPQPPPQFTGV</sequence>
<reference evidence="2 3" key="1">
    <citation type="submission" date="2019-03" db="EMBL/GenBank/DDBJ databases">
        <authorList>
            <person name="Gaulin E."/>
            <person name="Dumas B."/>
        </authorList>
    </citation>
    <scope>NUCLEOTIDE SEQUENCE [LARGE SCALE GENOMIC DNA]</scope>
    <source>
        <strain evidence="2">CBS 568.67</strain>
    </source>
</reference>
<organism evidence="2 3">
    <name type="scientific">Aphanomyces stellatus</name>
    <dbReference type="NCBI Taxonomy" id="120398"/>
    <lineage>
        <taxon>Eukaryota</taxon>
        <taxon>Sar</taxon>
        <taxon>Stramenopiles</taxon>
        <taxon>Oomycota</taxon>
        <taxon>Saprolegniomycetes</taxon>
        <taxon>Saprolegniales</taxon>
        <taxon>Verrucalvaceae</taxon>
        <taxon>Aphanomyces</taxon>
    </lineage>
</organism>
<gene>
    <name evidence="2" type="primary">Aste57867_8366</name>
    <name evidence="1" type="ORF">As57867_008334</name>
    <name evidence="2" type="ORF">ASTE57867_8366</name>
</gene>
<proteinExistence type="predicted"/>
<protein>
    <submittedName>
        <fullName evidence="2">Aste57867_8366 protein</fullName>
    </submittedName>
</protein>
<evidence type="ECO:0000313" key="2">
    <source>
        <dbReference type="EMBL" id="VFT85252.1"/>
    </source>
</evidence>
<reference evidence="1" key="2">
    <citation type="submission" date="2019-06" db="EMBL/GenBank/DDBJ databases">
        <title>Genomics analysis of Aphanomyces spp. identifies a new class of oomycete effector associated with host adaptation.</title>
        <authorList>
            <person name="Gaulin E."/>
        </authorList>
    </citation>
    <scope>NUCLEOTIDE SEQUENCE</scope>
    <source>
        <strain evidence="1">CBS 578.67</strain>
    </source>
</reference>
<keyword evidence="3" id="KW-1185">Reference proteome</keyword>
<evidence type="ECO:0000313" key="1">
    <source>
        <dbReference type="EMBL" id="KAF0701143.1"/>
    </source>
</evidence>
<accession>A0A485KK32</accession>